<dbReference type="EC" id="2.8.1.7" evidence="1"/>
<proteinExistence type="predicted"/>
<evidence type="ECO:0000313" key="1">
    <source>
        <dbReference type="EMBL" id="GAL82737.1"/>
    </source>
</evidence>
<reference evidence="1 2" key="1">
    <citation type="journal article" date="2014" name="Genome Announc.">
        <title>Draft Genome Sequences of Marine Flavobacterium Algibacter lectus Strains SS8 and NR4.</title>
        <authorList>
            <person name="Takatani N."/>
            <person name="Nakanishi M."/>
            <person name="Meirelles P."/>
            <person name="Mino S."/>
            <person name="Suda W."/>
            <person name="Oshima K."/>
            <person name="Hattori M."/>
            <person name="Ohkuma M."/>
            <person name="Hosokawa M."/>
            <person name="Miyashita K."/>
            <person name="Thompson F.L."/>
            <person name="Niwa A."/>
            <person name="Sawabe T."/>
            <person name="Sawabe T."/>
        </authorList>
    </citation>
    <scope>NUCLEOTIDE SEQUENCE [LARGE SCALE GENOMIC DNA]</scope>
    <source>
        <strain evidence="2">JCM19274</strain>
    </source>
</reference>
<dbReference type="InterPro" id="IPR015422">
    <property type="entry name" value="PyrdxlP-dep_Trfase_small"/>
</dbReference>
<dbReference type="EMBL" id="BBNU01000047">
    <property type="protein sequence ID" value="GAL82737.1"/>
    <property type="molecule type" value="Genomic_DNA"/>
</dbReference>
<gene>
    <name evidence="1" type="ORF">JCM19274_4444</name>
</gene>
<dbReference type="Proteomes" id="UP000029643">
    <property type="component" value="Unassembled WGS sequence"/>
</dbReference>
<comment type="caution">
    <text evidence="1">The sequence shown here is derived from an EMBL/GenBank/DDBJ whole genome shotgun (WGS) entry which is preliminary data.</text>
</comment>
<dbReference type="AlphaFoldDB" id="A0A090X7B4"/>
<name>A0A090X7B4_9FLAO</name>
<protein>
    <submittedName>
        <fullName evidence="1">Cysteine desulfurase</fullName>
        <ecNumber evidence="1">2.8.1.7</ecNumber>
    </submittedName>
</protein>
<dbReference type="Gene3D" id="3.90.1150.10">
    <property type="entry name" value="Aspartate Aminotransferase, domain 1"/>
    <property type="match status" value="1"/>
</dbReference>
<accession>A0A090X7B4</accession>
<dbReference type="GO" id="GO:0031071">
    <property type="term" value="F:cysteine desulfurase activity"/>
    <property type="evidence" value="ECO:0007669"/>
    <property type="project" value="UniProtKB-EC"/>
</dbReference>
<organism evidence="1 2">
    <name type="scientific">Algibacter lectus</name>
    <dbReference type="NCBI Taxonomy" id="221126"/>
    <lineage>
        <taxon>Bacteria</taxon>
        <taxon>Pseudomonadati</taxon>
        <taxon>Bacteroidota</taxon>
        <taxon>Flavobacteriia</taxon>
        <taxon>Flavobacteriales</taxon>
        <taxon>Flavobacteriaceae</taxon>
        <taxon>Algibacter</taxon>
    </lineage>
</organism>
<sequence>MLNVDELTSKSIELKIMEGCLIERPGWIRMSIHPTMTNAEVEFVCDAIKAVAANYNVWNKDYDYNVSKNEFVHKDGISLEKQIITNWFKI</sequence>
<keyword evidence="1" id="KW-0808">Transferase</keyword>
<evidence type="ECO:0000313" key="2">
    <source>
        <dbReference type="Proteomes" id="UP000029643"/>
    </source>
</evidence>